<proteinExistence type="predicted"/>
<evidence type="ECO:0008006" key="4">
    <source>
        <dbReference type="Google" id="ProtNLM"/>
    </source>
</evidence>
<keyword evidence="3" id="KW-1185">Reference proteome</keyword>
<protein>
    <recommendedName>
        <fullName evidence="4">ATP synthase F0 subunit 8</fullName>
    </recommendedName>
</protein>
<keyword evidence="1" id="KW-0472">Membrane</keyword>
<gene>
    <name evidence="2" type="ORF">KUTeg_022812</name>
</gene>
<comment type="caution">
    <text evidence="2">The sequence shown here is derived from an EMBL/GenBank/DDBJ whole genome shotgun (WGS) entry which is preliminary data.</text>
</comment>
<dbReference type="Proteomes" id="UP001217089">
    <property type="component" value="Unassembled WGS sequence"/>
</dbReference>
<evidence type="ECO:0000313" key="2">
    <source>
        <dbReference type="EMBL" id="KAJ8298752.1"/>
    </source>
</evidence>
<accession>A0ABQ9E5D5</accession>
<evidence type="ECO:0000313" key="3">
    <source>
        <dbReference type="Proteomes" id="UP001217089"/>
    </source>
</evidence>
<keyword evidence="1" id="KW-0812">Transmembrane</keyword>
<reference evidence="2 3" key="1">
    <citation type="submission" date="2022-12" db="EMBL/GenBank/DDBJ databases">
        <title>Chromosome-level genome of Tegillarca granosa.</title>
        <authorList>
            <person name="Kim J."/>
        </authorList>
    </citation>
    <scope>NUCLEOTIDE SEQUENCE [LARGE SCALE GENOMIC DNA]</scope>
    <source>
        <strain evidence="2">Teg-2019</strain>
        <tissue evidence="2">Adductor muscle</tissue>
    </source>
</reference>
<dbReference type="EMBL" id="JARBDR010000921">
    <property type="protein sequence ID" value="KAJ8298752.1"/>
    <property type="molecule type" value="Genomic_DNA"/>
</dbReference>
<sequence>MHYFYFFFISQLSSIILFDSIVKYSINKIKICFLYEVKSIERRKQLQIIFLLTNVFKLMSVVKQIFANQTLTSLSVFIVWYFGFKIENEKGYFLFQNTVNKRSTD</sequence>
<organism evidence="2 3">
    <name type="scientific">Tegillarca granosa</name>
    <name type="common">Malaysian cockle</name>
    <name type="synonym">Anadara granosa</name>
    <dbReference type="NCBI Taxonomy" id="220873"/>
    <lineage>
        <taxon>Eukaryota</taxon>
        <taxon>Metazoa</taxon>
        <taxon>Spiralia</taxon>
        <taxon>Lophotrochozoa</taxon>
        <taxon>Mollusca</taxon>
        <taxon>Bivalvia</taxon>
        <taxon>Autobranchia</taxon>
        <taxon>Pteriomorphia</taxon>
        <taxon>Arcoida</taxon>
        <taxon>Arcoidea</taxon>
        <taxon>Arcidae</taxon>
        <taxon>Tegillarca</taxon>
    </lineage>
</organism>
<name>A0ABQ9E5D5_TEGGR</name>
<feature type="transmembrane region" description="Helical" evidence="1">
    <location>
        <begin position="6"/>
        <end position="26"/>
    </location>
</feature>
<evidence type="ECO:0000256" key="1">
    <source>
        <dbReference type="SAM" id="Phobius"/>
    </source>
</evidence>
<keyword evidence="1" id="KW-1133">Transmembrane helix</keyword>